<dbReference type="GO" id="GO:0005829">
    <property type="term" value="C:cytosol"/>
    <property type="evidence" value="ECO:0007669"/>
    <property type="project" value="TreeGrafter"/>
</dbReference>
<feature type="binding site" evidence="4">
    <location>
        <position position="177"/>
    </location>
    <ligand>
        <name>a divalent metal cation</name>
        <dbReference type="ChEBI" id="CHEBI:60240"/>
        <label>2</label>
    </ligand>
</feature>
<protein>
    <submittedName>
        <fullName evidence="5">TatD family deoxyribonuclease</fullName>
    </submittedName>
</protein>
<evidence type="ECO:0000256" key="1">
    <source>
        <dbReference type="ARBA" id="ARBA00009275"/>
    </source>
</evidence>
<dbReference type="OrthoDB" id="9810005at2"/>
<dbReference type="CDD" id="cd01310">
    <property type="entry name" value="TatD_DNAse"/>
    <property type="match status" value="1"/>
</dbReference>
<organism evidence="5 6">
    <name type="scientific">Shewanella atlantica</name>
    <dbReference type="NCBI Taxonomy" id="271099"/>
    <lineage>
        <taxon>Bacteria</taxon>
        <taxon>Pseudomonadati</taxon>
        <taxon>Pseudomonadota</taxon>
        <taxon>Gammaproteobacteria</taxon>
        <taxon>Alteromonadales</taxon>
        <taxon>Shewanellaceae</taxon>
        <taxon>Shewanella</taxon>
    </lineage>
</organism>
<dbReference type="InterPro" id="IPR032466">
    <property type="entry name" value="Metal_Hydrolase"/>
</dbReference>
<reference evidence="5 6" key="1">
    <citation type="submission" date="2018-12" db="EMBL/GenBank/DDBJ databases">
        <authorList>
            <person name="Yu L."/>
        </authorList>
    </citation>
    <scope>NUCLEOTIDE SEQUENCE [LARGE SCALE GENOMIC DNA]</scope>
    <source>
        <strain evidence="5 6">HAW-EB5</strain>
    </source>
</reference>
<evidence type="ECO:0000256" key="2">
    <source>
        <dbReference type="ARBA" id="ARBA00022723"/>
    </source>
</evidence>
<keyword evidence="3" id="KW-0378">Hydrolase</keyword>
<evidence type="ECO:0000256" key="3">
    <source>
        <dbReference type="ARBA" id="ARBA00022801"/>
    </source>
</evidence>
<dbReference type="PIRSF" id="PIRSF005902">
    <property type="entry name" value="DNase_TatD"/>
    <property type="match status" value="1"/>
</dbReference>
<dbReference type="GO" id="GO:0016788">
    <property type="term" value="F:hydrolase activity, acting on ester bonds"/>
    <property type="evidence" value="ECO:0007669"/>
    <property type="project" value="InterPro"/>
</dbReference>
<dbReference type="PANTHER" id="PTHR46124">
    <property type="entry name" value="D-AMINOACYL-TRNA DEACYLASE"/>
    <property type="match status" value="1"/>
</dbReference>
<dbReference type="PANTHER" id="PTHR46124:SF3">
    <property type="entry name" value="HYDROLASE"/>
    <property type="match status" value="1"/>
</dbReference>
<dbReference type="EMBL" id="RXNV01000003">
    <property type="protein sequence ID" value="RTR32850.1"/>
    <property type="molecule type" value="Genomic_DNA"/>
</dbReference>
<feature type="binding site" evidence="4">
    <location>
        <position position="31"/>
    </location>
    <ligand>
        <name>a divalent metal cation</name>
        <dbReference type="ChEBI" id="CHEBI:60240"/>
        <label>1</label>
    </ligand>
</feature>
<proteinExistence type="inferred from homology"/>
<comment type="caution">
    <text evidence="5">The sequence shown here is derived from an EMBL/GenBank/DDBJ whole genome shotgun (WGS) entry which is preliminary data.</text>
</comment>
<name>A0A3S0RNQ1_9GAMM</name>
<evidence type="ECO:0000256" key="4">
    <source>
        <dbReference type="PIRSR" id="PIRSR005902-1"/>
    </source>
</evidence>
<comment type="similarity">
    <text evidence="1">Belongs to the metallo-dependent hydrolases superfamily. TatD-type hydrolase family.</text>
</comment>
<accession>A0A3S0RNQ1</accession>
<dbReference type="GO" id="GO:0046872">
    <property type="term" value="F:metal ion binding"/>
    <property type="evidence" value="ECO:0007669"/>
    <property type="project" value="UniProtKB-KW"/>
</dbReference>
<dbReference type="AlphaFoldDB" id="A0A3S0RNQ1"/>
<keyword evidence="2 4" id="KW-0479">Metal-binding</keyword>
<evidence type="ECO:0000313" key="6">
    <source>
        <dbReference type="Proteomes" id="UP000282060"/>
    </source>
</evidence>
<dbReference type="SUPFAM" id="SSF51556">
    <property type="entry name" value="Metallo-dependent hydrolases"/>
    <property type="match status" value="1"/>
</dbReference>
<feature type="binding site" evidence="4">
    <location>
        <position position="227"/>
    </location>
    <ligand>
        <name>a divalent metal cation</name>
        <dbReference type="ChEBI" id="CHEBI:60240"/>
        <label>1</label>
    </ligand>
</feature>
<dbReference type="InterPro" id="IPR018228">
    <property type="entry name" value="DNase_TatD-rel_CS"/>
</dbReference>
<dbReference type="InterPro" id="IPR001130">
    <property type="entry name" value="TatD-like"/>
</dbReference>
<dbReference type="Proteomes" id="UP000282060">
    <property type="component" value="Unassembled WGS sequence"/>
</dbReference>
<keyword evidence="6" id="KW-1185">Reference proteome</keyword>
<dbReference type="Gene3D" id="3.20.20.140">
    <property type="entry name" value="Metal-dependent hydrolases"/>
    <property type="match status" value="1"/>
</dbReference>
<dbReference type="FunFam" id="3.20.20.140:FF:000005">
    <property type="entry name" value="TatD family hydrolase"/>
    <property type="match status" value="1"/>
</dbReference>
<evidence type="ECO:0000313" key="5">
    <source>
        <dbReference type="EMBL" id="RTR32850.1"/>
    </source>
</evidence>
<feature type="binding site" evidence="4">
    <location>
        <position position="118"/>
    </location>
    <ligand>
        <name>a divalent metal cation</name>
        <dbReference type="ChEBI" id="CHEBI:60240"/>
        <label>1</label>
    </ligand>
</feature>
<feature type="binding site" evidence="4">
    <location>
        <position position="29"/>
    </location>
    <ligand>
        <name>a divalent metal cation</name>
        <dbReference type="ChEBI" id="CHEBI:60240"/>
        <label>1</label>
    </ligand>
</feature>
<dbReference type="PROSITE" id="PS01137">
    <property type="entry name" value="TATD_1"/>
    <property type="match status" value="1"/>
</dbReference>
<dbReference type="Pfam" id="PF01026">
    <property type="entry name" value="TatD_DNase"/>
    <property type="match status" value="1"/>
</dbReference>
<feature type="binding site" evidence="4">
    <location>
        <position position="153"/>
    </location>
    <ligand>
        <name>a divalent metal cation</name>
        <dbReference type="ChEBI" id="CHEBI:60240"/>
        <label>2</label>
    </ligand>
</feature>
<gene>
    <name evidence="5" type="ORF">EKG39_10830</name>
</gene>
<sequence>MPTLISNLENARAQCNGLSPTKLRMIDSHAHLDFPEFDDDRQHLFDEMKHAGIETAIIPGVSPEHWDKQIAVARQFSCPYALGIHPWYCQSDSITLFNDLKGTISRCSHDENLVAIGECGLDKLRKSNWQAQLVQFERQLELAKELELPIILHVVKAHNEMLTLLKHYGLPKGGVIHGFYGGVELANEYIRLGYKLGIGGLILNDRAVKLKKCIASISLNSILIETDSPSMAPANSAETRNTPLVLHSIVKEIANLQKKTSVLISEHAFLNTMQLFDL</sequence>